<dbReference type="InterPro" id="IPR011034">
    <property type="entry name" value="Formyl_transferase-like_C_sf"/>
</dbReference>
<evidence type="ECO:0000259" key="9">
    <source>
        <dbReference type="Pfam" id="PF00551"/>
    </source>
</evidence>
<evidence type="ECO:0000256" key="7">
    <source>
        <dbReference type="ARBA" id="ARBA00048558"/>
    </source>
</evidence>
<evidence type="ECO:0000256" key="1">
    <source>
        <dbReference type="ARBA" id="ARBA00002606"/>
    </source>
</evidence>
<accession>A0A059XRP4</accession>
<dbReference type="Gene3D" id="3.40.50.170">
    <property type="entry name" value="Formyl transferase, N-terminal domain"/>
    <property type="match status" value="1"/>
</dbReference>
<feature type="domain" description="Formyl transferase N-terminal" evidence="9">
    <location>
        <begin position="9"/>
        <end position="185"/>
    </location>
</feature>
<feature type="binding site" evidence="8">
    <location>
        <begin position="116"/>
        <end position="119"/>
    </location>
    <ligand>
        <name>(6S)-5,6,7,8-tetrahydrofolate</name>
        <dbReference type="ChEBI" id="CHEBI:57453"/>
    </ligand>
</feature>
<dbReference type="InterPro" id="IPR005794">
    <property type="entry name" value="Fmt"/>
</dbReference>
<evidence type="ECO:0000256" key="5">
    <source>
        <dbReference type="ARBA" id="ARBA00022679"/>
    </source>
</evidence>
<proteinExistence type="inferred from homology"/>
<dbReference type="SUPFAM" id="SSF50486">
    <property type="entry name" value="FMT C-terminal domain-like"/>
    <property type="match status" value="1"/>
</dbReference>
<dbReference type="InterPro" id="IPR001555">
    <property type="entry name" value="GART_AS"/>
</dbReference>
<evidence type="ECO:0000256" key="6">
    <source>
        <dbReference type="ARBA" id="ARBA00022917"/>
    </source>
</evidence>
<dbReference type="PROSITE" id="PS00373">
    <property type="entry name" value="GART"/>
    <property type="match status" value="1"/>
</dbReference>
<dbReference type="KEGG" id="lfp:Y981_12330"/>
<dbReference type="Proteomes" id="UP000027059">
    <property type="component" value="Chromosome"/>
</dbReference>
<dbReference type="PANTHER" id="PTHR11138">
    <property type="entry name" value="METHIONYL-TRNA FORMYLTRANSFERASE"/>
    <property type="match status" value="1"/>
</dbReference>
<dbReference type="InterPro" id="IPR044135">
    <property type="entry name" value="Met-tRNA-FMT_C"/>
</dbReference>
<evidence type="ECO:0000256" key="3">
    <source>
        <dbReference type="ARBA" id="ARBA00012261"/>
    </source>
</evidence>
<sequence length="319" mass="35086">MSFDPGKIRVVFMGTPQIAVPFLEALVEKRYAVVGVFTQPDKPAGRGYTLHSSPVRRAAESRGIPVMTPGSLKTEDDWRILREWSPDVIVVVAYGKILPKEMLQLPRFGCLNVHASLLPELRGASPIQWAILKGLAVSGLTLMKMDEGMDTGPVLDQCQIAINPDETSLTLMEKMMDQGPPFLLKTLPDYLLGKIQPVPQSGNATLAPLIRKNMGKLDFTQTAEQVDRHVRAMNPWPGTFCDSPLGILKFLSGSVWKDESGKTETPGMIWEGPKQEILVRCGSGVYCVREIQKAGGKAMSAREFLMGHQSLPGMVLNKM</sequence>
<dbReference type="Pfam" id="PF00551">
    <property type="entry name" value="Formyl_trans_N"/>
    <property type="match status" value="1"/>
</dbReference>
<dbReference type="HAMAP" id="MF_00182">
    <property type="entry name" value="Formyl_trans"/>
    <property type="match status" value="1"/>
</dbReference>
<name>A0A059XRP4_9BACT</name>
<evidence type="ECO:0000256" key="2">
    <source>
        <dbReference type="ARBA" id="ARBA00010699"/>
    </source>
</evidence>
<comment type="function">
    <text evidence="1 8">Attaches a formyl group to the free amino group of methionyl-tRNA(fMet). The formyl group appears to play a dual role in the initiator identity of N-formylmethionyl-tRNA by promoting its recognition by IF2 and preventing the misappropriation of this tRNA by the elongation apparatus.</text>
</comment>
<dbReference type="Gene3D" id="3.10.25.10">
    <property type="entry name" value="Formyl transferase, C-terminal domain"/>
    <property type="match status" value="1"/>
</dbReference>
<dbReference type="GO" id="GO:0005829">
    <property type="term" value="C:cytosol"/>
    <property type="evidence" value="ECO:0007669"/>
    <property type="project" value="TreeGrafter"/>
</dbReference>
<dbReference type="SUPFAM" id="SSF53328">
    <property type="entry name" value="Formyltransferase"/>
    <property type="match status" value="1"/>
</dbReference>
<evidence type="ECO:0000256" key="8">
    <source>
        <dbReference type="HAMAP-Rule" id="MF_00182"/>
    </source>
</evidence>
<dbReference type="GO" id="GO:0004479">
    <property type="term" value="F:methionyl-tRNA formyltransferase activity"/>
    <property type="evidence" value="ECO:0007669"/>
    <property type="project" value="UniProtKB-UniRule"/>
</dbReference>
<reference evidence="11 12" key="2">
    <citation type="journal article" date="2015" name="Biomed. Res. Int.">
        <title>Effects of Arsenite Resistance on the Growth and Functional Gene Expression of Leptospirillum ferriphilum and Acidithiobacillus thiooxidans in Pure Culture and Coculture.</title>
        <authorList>
            <person name="Jiang H."/>
            <person name="Liang Y."/>
            <person name="Yin H."/>
            <person name="Xiao Y."/>
            <person name="Guo X."/>
            <person name="Xu Y."/>
            <person name="Hu Q."/>
            <person name="Liu H."/>
            <person name="Liu X."/>
        </authorList>
    </citation>
    <scope>NUCLEOTIDE SEQUENCE [LARGE SCALE GENOMIC DNA]</scope>
    <source>
        <strain evidence="11 12">YSK</strain>
    </source>
</reference>
<evidence type="ECO:0000313" key="12">
    <source>
        <dbReference type="Proteomes" id="UP000027059"/>
    </source>
</evidence>
<evidence type="ECO:0000256" key="4">
    <source>
        <dbReference type="ARBA" id="ARBA00016014"/>
    </source>
</evidence>
<dbReference type="InterPro" id="IPR002376">
    <property type="entry name" value="Formyl_transf_N"/>
</dbReference>
<feature type="domain" description="Formyl transferase C-terminal" evidence="10">
    <location>
        <begin position="210"/>
        <end position="308"/>
    </location>
</feature>
<keyword evidence="12" id="KW-1185">Reference proteome</keyword>
<organism evidence="11 12">
    <name type="scientific">Leptospirillum ferriphilum YSK</name>
    <dbReference type="NCBI Taxonomy" id="1441628"/>
    <lineage>
        <taxon>Bacteria</taxon>
        <taxon>Pseudomonadati</taxon>
        <taxon>Nitrospirota</taxon>
        <taxon>Nitrospiria</taxon>
        <taxon>Nitrospirales</taxon>
        <taxon>Nitrospiraceae</taxon>
        <taxon>Leptospirillum</taxon>
    </lineage>
</organism>
<dbReference type="InterPro" id="IPR041711">
    <property type="entry name" value="Met-tRNA-FMT_N"/>
</dbReference>
<dbReference type="InterPro" id="IPR005793">
    <property type="entry name" value="Formyl_trans_C"/>
</dbReference>
<keyword evidence="6 8" id="KW-0648">Protein biosynthesis</keyword>
<evidence type="ECO:0000259" key="10">
    <source>
        <dbReference type="Pfam" id="PF02911"/>
    </source>
</evidence>
<comment type="catalytic activity">
    <reaction evidence="7 8">
        <text>L-methionyl-tRNA(fMet) + (6R)-10-formyltetrahydrofolate = N-formyl-L-methionyl-tRNA(fMet) + (6S)-5,6,7,8-tetrahydrofolate + H(+)</text>
        <dbReference type="Rhea" id="RHEA:24380"/>
        <dbReference type="Rhea" id="RHEA-COMP:9952"/>
        <dbReference type="Rhea" id="RHEA-COMP:9953"/>
        <dbReference type="ChEBI" id="CHEBI:15378"/>
        <dbReference type="ChEBI" id="CHEBI:57453"/>
        <dbReference type="ChEBI" id="CHEBI:78530"/>
        <dbReference type="ChEBI" id="CHEBI:78844"/>
        <dbReference type="ChEBI" id="CHEBI:195366"/>
        <dbReference type="EC" id="2.1.2.9"/>
    </reaction>
</comment>
<dbReference type="HOGENOM" id="CLU_033347_1_1_0"/>
<dbReference type="PANTHER" id="PTHR11138:SF5">
    <property type="entry name" value="METHIONYL-TRNA FORMYLTRANSFERASE, MITOCHONDRIAL"/>
    <property type="match status" value="1"/>
</dbReference>
<dbReference type="CDD" id="cd08704">
    <property type="entry name" value="Met_tRNA_FMT_C"/>
    <property type="match status" value="1"/>
</dbReference>
<reference evidence="12" key="1">
    <citation type="submission" date="2014-02" db="EMBL/GenBank/DDBJ databases">
        <title>Complete genome sequence and comparative genomic analysis of the nitrogen-fixing bacterium Leptospirillum ferriphilum YSK.</title>
        <authorList>
            <person name="Guo X."/>
            <person name="Yin H."/>
            <person name="Liang Y."/>
            <person name="Hu Q."/>
            <person name="Ma L."/>
            <person name="Xiao Y."/>
            <person name="Zhang X."/>
            <person name="Qiu G."/>
            <person name="Liu X."/>
        </authorList>
    </citation>
    <scope>NUCLEOTIDE SEQUENCE [LARGE SCALE GENOMIC DNA]</scope>
    <source>
        <strain evidence="12">YSK</strain>
    </source>
</reference>
<dbReference type="Pfam" id="PF02911">
    <property type="entry name" value="Formyl_trans_C"/>
    <property type="match status" value="1"/>
</dbReference>
<evidence type="ECO:0000313" key="11">
    <source>
        <dbReference type="EMBL" id="AIA31239.1"/>
    </source>
</evidence>
<dbReference type="AlphaFoldDB" id="A0A059XRP4"/>
<protein>
    <recommendedName>
        <fullName evidence="4 8">Methionyl-tRNA formyltransferase</fullName>
        <ecNumber evidence="3 8">2.1.2.9</ecNumber>
    </recommendedName>
</protein>
<keyword evidence="5 8" id="KW-0808">Transferase</keyword>
<dbReference type="EC" id="2.1.2.9" evidence="3 8"/>
<dbReference type="InterPro" id="IPR037022">
    <property type="entry name" value="Formyl_trans_C_sf"/>
</dbReference>
<dbReference type="EMBL" id="CP007243">
    <property type="protein sequence ID" value="AIA31239.1"/>
    <property type="molecule type" value="Genomic_DNA"/>
</dbReference>
<gene>
    <name evidence="8" type="primary">fmt</name>
    <name evidence="11" type="ORF">Y981_12330</name>
</gene>
<dbReference type="InterPro" id="IPR036477">
    <property type="entry name" value="Formyl_transf_N_sf"/>
</dbReference>
<comment type="similarity">
    <text evidence="2 8">Belongs to the Fmt family.</text>
</comment>
<dbReference type="CDD" id="cd08646">
    <property type="entry name" value="FMT_core_Met-tRNA-FMT_N"/>
    <property type="match status" value="1"/>
</dbReference>
<dbReference type="NCBIfam" id="TIGR00460">
    <property type="entry name" value="fmt"/>
    <property type="match status" value="1"/>
</dbReference>